<dbReference type="Gene3D" id="1.10.155.10">
    <property type="entry name" value="Chemotaxis receptor methyltransferase CheR, N-terminal domain"/>
    <property type="match status" value="1"/>
</dbReference>
<dbReference type="OrthoDB" id="9786165at2"/>
<dbReference type="GO" id="GO:0008983">
    <property type="term" value="F:protein-glutamate O-methyltransferase activity"/>
    <property type="evidence" value="ECO:0007669"/>
    <property type="project" value="UniProtKB-EC"/>
</dbReference>
<dbReference type="PANTHER" id="PTHR24422">
    <property type="entry name" value="CHEMOTAXIS PROTEIN METHYLTRANSFERASE"/>
    <property type="match status" value="1"/>
</dbReference>
<dbReference type="InterPro" id="IPR029063">
    <property type="entry name" value="SAM-dependent_MTases_sf"/>
</dbReference>
<keyword evidence="8" id="KW-1185">Reference proteome</keyword>
<gene>
    <name evidence="7" type="ORF">EDC39_101381</name>
</gene>
<comment type="caution">
    <text evidence="7">The sequence shown here is derived from an EMBL/GenBank/DDBJ whole genome shotgun (WGS) entry which is preliminary data.</text>
</comment>
<dbReference type="Gene3D" id="3.40.50.150">
    <property type="entry name" value="Vaccinia Virus protein VP39"/>
    <property type="match status" value="1"/>
</dbReference>
<protein>
    <recommendedName>
        <fullName evidence="2">protein-glutamate O-methyltransferase</fullName>
        <ecNumber evidence="2">2.1.1.80</ecNumber>
    </recommendedName>
</protein>
<dbReference type="InterPro" id="IPR026024">
    <property type="entry name" value="Chemotaxis_MeTrfase_CheR"/>
</dbReference>
<dbReference type="Proteomes" id="UP000324159">
    <property type="component" value="Unassembled WGS sequence"/>
</dbReference>
<dbReference type="Pfam" id="PF03705">
    <property type="entry name" value="CheR_N"/>
    <property type="match status" value="1"/>
</dbReference>
<dbReference type="PANTHER" id="PTHR24422:SF19">
    <property type="entry name" value="CHEMOTAXIS PROTEIN METHYLTRANSFERASE"/>
    <property type="match status" value="1"/>
</dbReference>
<evidence type="ECO:0000313" key="8">
    <source>
        <dbReference type="Proteomes" id="UP000324159"/>
    </source>
</evidence>
<comment type="catalytic activity">
    <reaction evidence="1">
        <text>L-glutamyl-[protein] + S-adenosyl-L-methionine = [protein]-L-glutamate 5-O-methyl ester + S-adenosyl-L-homocysteine</text>
        <dbReference type="Rhea" id="RHEA:24452"/>
        <dbReference type="Rhea" id="RHEA-COMP:10208"/>
        <dbReference type="Rhea" id="RHEA-COMP:10311"/>
        <dbReference type="ChEBI" id="CHEBI:29973"/>
        <dbReference type="ChEBI" id="CHEBI:57856"/>
        <dbReference type="ChEBI" id="CHEBI:59789"/>
        <dbReference type="ChEBI" id="CHEBI:82795"/>
        <dbReference type="EC" id="2.1.1.80"/>
    </reaction>
</comment>
<accession>A0A5D3WQZ5</accession>
<dbReference type="PIRSF" id="PIRSF000410">
    <property type="entry name" value="CheR"/>
    <property type="match status" value="1"/>
</dbReference>
<feature type="domain" description="CheR-type methyltransferase" evidence="6">
    <location>
        <begin position="17"/>
        <end position="296"/>
    </location>
</feature>
<evidence type="ECO:0000256" key="1">
    <source>
        <dbReference type="ARBA" id="ARBA00001541"/>
    </source>
</evidence>
<dbReference type="SUPFAM" id="SSF47757">
    <property type="entry name" value="Chemotaxis receptor methyltransferase CheR, N-terminal domain"/>
    <property type="match status" value="1"/>
</dbReference>
<dbReference type="AlphaFoldDB" id="A0A5D3WQZ5"/>
<dbReference type="Pfam" id="PF01739">
    <property type="entry name" value="CheR"/>
    <property type="match status" value="1"/>
</dbReference>
<evidence type="ECO:0000313" key="7">
    <source>
        <dbReference type="EMBL" id="TYP00220.1"/>
    </source>
</evidence>
<dbReference type="InterPro" id="IPR050903">
    <property type="entry name" value="Bact_Chemotaxis_MeTrfase"/>
</dbReference>
<keyword evidence="5" id="KW-0949">S-adenosyl-L-methionine</keyword>
<evidence type="ECO:0000256" key="3">
    <source>
        <dbReference type="ARBA" id="ARBA00022603"/>
    </source>
</evidence>
<dbReference type="SUPFAM" id="SSF53335">
    <property type="entry name" value="S-adenosyl-L-methionine-dependent methyltransferases"/>
    <property type="match status" value="1"/>
</dbReference>
<dbReference type="PRINTS" id="PR00996">
    <property type="entry name" value="CHERMTFRASE"/>
</dbReference>
<evidence type="ECO:0000256" key="5">
    <source>
        <dbReference type="ARBA" id="ARBA00022691"/>
    </source>
</evidence>
<proteinExistence type="predicted"/>
<evidence type="ECO:0000259" key="6">
    <source>
        <dbReference type="PROSITE" id="PS50123"/>
    </source>
</evidence>
<dbReference type="SMART" id="SM00138">
    <property type="entry name" value="MeTrc"/>
    <property type="match status" value="1"/>
</dbReference>
<keyword evidence="3 7" id="KW-0489">Methyltransferase</keyword>
<organism evidence="7 8">
    <name type="scientific">Geothermobacter ehrlichii</name>
    <dbReference type="NCBI Taxonomy" id="213224"/>
    <lineage>
        <taxon>Bacteria</taxon>
        <taxon>Pseudomonadati</taxon>
        <taxon>Thermodesulfobacteriota</taxon>
        <taxon>Desulfuromonadia</taxon>
        <taxon>Desulfuromonadales</taxon>
        <taxon>Geothermobacteraceae</taxon>
        <taxon>Geothermobacter</taxon>
    </lineage>
</organism>
<keyword evidence="4 7" id="KW-0808">Transferase</keyword>
<name>A0A5D3WQZ5_9BACT</name>
<dbReference type="EMBL" id="VNIB01000001">
    <property type="protein sequence ID" value="TYP00220.1"/>
    <property type="molecule type" value="Genomic_DNA"/>
</dbReference>
<reference evidence="7 8" key="1">
    <citation type="submission" date="2019-07" db="EMBL/GenBank/DDBJ databases">
        <title>Genomic Encyclopedia of Type Strains, Phase IV (KMG-IV): sequencing the most valuable type-strain genomes for metagenomic binning, comparative biology and taxonomic classification.</title>
        <authorList>
            <person name="Goeker M."/>
        </authorList>
    </citation>
    <scope>NUCLEOTIDE SEQUENCE [LARGE SCALE GENOMIC DNA]</scope>
    <source>
        <strain evidence="7 8">SS015</strain>
    </source>
</reference>
<evidence type="ECO:0000256" key="4">
    <source>
        <dbReference type="ARBA" id="ARBA00022679"/>
    </source>
</evidence>
<dbReference type="InterPro" id="IPR022641">
    <property type="entry name" value="CheR_N"/>
</dbReference>
<evidence type="ECO:0000256" key="2">
    <source>
        <dbReference type="ARBA" id="ARBA00012534"/>
    </source>
</evidence>
<dbReference type="PROSITE" id="PS50123">
    <property type="entry name" value="CHER"/>
    <property type="match status" value="1"/>
</dbReference>
<dbReference type="InterPro" id="IPR036804">
    <property type="entry name" value="CheR_N_sf"/>
</dbReference>
<dbReference type="InterPro" id="IPR000780">
    <property type="entry name" value="CheR_MeTrfase"/>
</dbReference>
<dbReference type="GO" id="GO:0032259">
    <property type="term" value="P:methylation"/>
    <property type="evidence" value="ECO:0007669"/>
    <property type="project" value="UniProtKB-KW"/>
</dbReference>
<dbReference type="EC" id="2.1.1.80" evidence="2"/>
<dbReference type="InterPro" id="IPR022642">
    <property type="entry name" value="CheR_C"/>
</dbReference>
<sequence>MISGSTQISTSPEAVSATGGLLTITDEEFQAIRTLVHERFGINLTEQKKPLVSGRLQKLLRKRGFSTFAAYYDFLQKDSSEKGLSELVDHISTNHTYFNRENDHFVYFQQTALPAVVERLRKERRFDLRIWCAGCSTGEEAYMLLMLMREVLGSDYGNWQAGILATDISSRALAVAREGRYSDEALSQLPENLRRKYFRRTAEGDWQVVDALRQEATFRRFNLMNEVFPFKKPFQIIFCRNVMIYFDQPTRERLIAKFHKLTEKDGYLFIGHSETLARNQSLYRYLQPAAYQKMEG</sequence>